<sequence length="166" mass="17259">MISVESSSPYRTILVGANGSAGSLAALHRAALLARISRAELIIACAYDSSIGARRLSPIDSYADAERLLRVTARVDGILQSAVGQAEALGARHITPYAVPGSVREGLLTVATDYAADLMVLGHRRAGAACDAVGPLGHVVANHANADVLLVRPRHCPGPECEDGDR</sequence>
<organism evidence="3 4">
    <name type="scientific">Nocardia panacis</name>
    <dbReference type="NCBI Taxonomy" id="2340916"/>
    <lineage>
        <taxon>Bacteria</taxon>
        <taxon>Bacillati</taxon>
        <taxon>Actinomycetota</taxon>
        <taxon>Actinomycetes</taxon>
        <taxon>Mycobacteriales</taxon>
        <taxon>Nocardiaceae</taxon>
        <taxon>Nocardia</taxon>
    </lineage>
</organism>
<comment type="similarity">
    <text evidence="1">Belongs to the universal stress protein A family.</text>
</comment>
<evidence type="ECO:0000259" key="2">
    <source>
        <dbReference type="Pfam" id="PF00582"/>
    </source>
</evidence>
<evidence type="ECO:0000256" key="1">
    <source>
        <dbReference type="ARBA" id="ARBA00008791"/>
    </source>
</evidence>
<dbReference type="Proteomes" id="UP000266677">
    <property type="component" value="Unassembled WGS sequence"/>
</dbReference>
<name>A0A3A4KP82_9NOCA</name>
<dbReference type="RefSeq" id="WP_120037617.1">
    <property type="nucleotide sequence ID" value="NZ_QZFU01000010.1"/>
</dbReference>
<dbReference type="AlphaFoldDB" id="A0A3A4KP82"/>
<evidence type="ECO:0000313" key="3">
    <source>
        <dbReference type="EMBL" id="RJO79262.1"/>
    </source>
</evidence>
<dbReference type="SUPFAM" id="SSF52402">
    <property type="entry name" value="Adenine nucleotide alpha hydrolases-like"/>
    <property type="match status" value="1"/>
</dbReference>
<proteinExistence type="inferred from homology"/>
<keyword evidence="4" id="KW-1185">Reference proteome</keyword>
<feature type="domain" description="UspA" evidence="2">
    <location>
        <begin position="10"/>
        <end position="152"/>
    </location>
</feature>
<accession>A0A3A4KP82</accession>
<dbReference type="Pfam" id="PF00582">
    <property type="entry name" value="Usp"/>
    <property type="match status" value="1"/>
</dbReference>
<evidence type="ECO:0000313" key="4">
    <source>
        <dbReference type="Proteomes" id="UP000266677"/>
    </source>
</evidence>
<protein>
    <submittedName>
        <fullName evidence="3">Universal stress protein</fullName>
    </submittedName>
</protein>
<dbReference type="InterPro" id="IPR006016">
    <property type="entry name" value="UspA"/>
</dbReference>
<dbReference type="InterPro" id="IPR014729">
    <property type="entry name" value="Rossmann-like_a/b/a_fold"/>
</dbReference>
<gene>
    <name evidence="3" type="ORF">D5S18_02705</name>
</gene>
<dbReference type="EMBL" id="QZFU01000010">
    <property type="protein sequence ID" value="RJO79262.1"/>
    <property type="molecule type" value="Genomic_DNA"/>
</dbReference>
<dbReference type="PRINTS" id="PR01438">
    <property type="entry name" value="UNVRSLSTRESS"/>
</dbReference>
<comment type="caution">
    <text evidence="3">The sequence shown here is derived from an EMBL/GenBank/DDBJ whole genome shotgun (WGS) entry which is preliminary data.</text>
</comment>
<dbReference type="Gene3D" id="3.40.50.620">
    <property type="entry name" value="HUPs"/>
    <property type="match status" value="1"/>
</dbReference>
<dbReference type="InterPro" id="IPR006015">
    <property type="entry name" value="Universal_stress_UspA"/>
</dbReference>
<reference evidence="3 4" key="1">
    <citation type="submission" date="2018-09" db="EMBL/GenBank/DDBJ databases">
        <title>YIM PH21274 draft genome.</title>
        <authorList>
            <person name="Miao C."/>
        </authorList>
    </citation>
    <scope>NUCLEOTIDE SEQUENCE [LARGE SCALE GENOMIC DNA]</scope>
    <source>
        <strain evidence="3 4">YIM PH 21724</strain>
    </source>
</reference>